<accession>A0A1H4EV36</accession>
<evidence type="ECO:0000313" key="1">
    <source>
        <dbReference type="EMBL" id="SEA88796.1"/>
    </source>
</evidence>
<dbReference type="RefSeq" id="WP_139284133.1">
    <property type="nucleotide sequence ID" value="NZ_FNQM01000016.1"/>
</dbReference>
<keyword evidence="1" id="KW-0966">Cell projection</keyword>
<keyword evidence="2" id="KW-1185">Reference proteome</keyword>
<keyword evidence="1" id="KW-0969">Cilium</keyword>
<organism evidence="1 2">
    <name type="scientific">Rubrimonas cliftonensis</name>
    <dbReference type="NCBI Taxonomy" id="89524"/>
    <lineage>
        <taxon>Bacteria</taxon>
        <taxon>Pseudomonadati</taxon>
        <taxon>Pseudomonadota</taxon>
        <taxon>Alphaproteobacteria</taxon>
        <taxon>Rhodobacterales</taxon>
        <taxon>Paracoccaceae</taxon>
        <taxon>Rubrimonas</taxon>
    </lineage>
</organism>
<dbReference type="STRING" id="89524.SAMN05444370_11613"/>
<dbReference type="SUPFAM" id="SSF64518">
    <property type="entry name" value="Phase 1 flagellin"/>
    <property type="match status" value="1"/>
</dbReference>
<keyword evidence="1" id="KW-0282">Flagellum</keyword>
<dbReference type="AlphaFoldDB" id="A0A1H4EV36"/>
<dbReference type="Gene3D" id="1.20.1330.10">
    <property type="entry name" value="f41 fragment of flagellin, N-terminal domain"/>
    <property type="match status" value="1"/>
</dbReference>
<dbReference type="PANTHER" id="PTHR42792">
    <property type="entry name" value="FLAGELLIN"/>
    <property type="match status" value="1"/>
</dbReference>
<dbReference type="GO" id="GO:0009288">
    <property type="term" value="C:bacterial-type flagellum"/>
    <property type="evidence" value="ECO:0007669"/>
    <property type="project" value="InterPro"/>
</dbReference>
<dbReference type="PANTHER" id="PTHR42792:SF2">
    <property type="entry name" value="FLAGELLIN"/>
    <property type="match status" value="1"/>
</dbReference>
<dbReference type="EMBL" id="FNQM01000016">
    <property type="protein sequence ID" value="SEA88796.1"/>
    <property type="molecule type" value="Genomic_DNA"/>
</dbReference>
<gene>
    <name evidence="1" type="ORF">SAMN05444370_11613</name>
</gene>
<reference evidence="1 2" key="1">
    <citation type="submission" date="2016-10" db="EMBL/GenBank/DDBJ databases">
        <authorList>
            <person name="de Groot N.N."/>
        </authorList>
    </citation>
    <scope>NUCLEOTIDE SEQUENCE [LARGE SCALE GENOMIC DNA]</scope>
    <source>
        <strain evidence="1 2">DSM 15345</strain>
    </source>
</reference>
<proteinExistence type="predicted"/>
<name>A0A1H4EV36_9RHOB</name>
<dbReference type="Proteomes" id="UP000198703">
    <property type="component" value="Unassembled WGS sequence"/>
</dbReference>
<evidence type="ECO:0000313" key="2">
    <source>
        <dbReference type="Proteomes" id="UP000198703"/>
    </source>
</evidence>
<dbReference type="InterPro" id="IPR001492">
    <property type="entry name" value="Flagellin"/>
</dbReference>
<dbReference type="GO" id="GO:0005198">
    <property type="term" value="F:structural molecule activity"/>
    <property type="evidence" value="ECO:0007669"/>
    <property type="project" value="InterPro"/>
</dbReference>
<dbReference type="OrthoDB" id="8328560at2"/>
<protein>
    <submittedName>
        <fullName evidence="1">Flagellin</fullName>
    </submittedName>
</protein>
<sequence length="132" mass="14203">MLAFQYVGYLSEFRIEFDRPAPVVVSGLSGAWDLNVRTETAAAEALAIIDPMIEHAVAAASYYGSVGRRISLHETLNAQLKDVLVSGRGGLTDADMEDVAAKLVASQVRRDLALVSLSVANGRPEVLLSLFR</sequence>